<dbReference type="GO" id="GO:0046930">
    <property type="term" value="C:pore complex"/>
    <property type="evidence" value="ECO:0007669"/>
    <property type="project" value="UniProtKB-KW"/>
</dbReference>
<evidence type="ECO:0000256" key="5">
    <source>
        <dbReference type="ARBA" id="ARBA00023065"/>
    </source>
</evidence>
<dbReference type="InterPro" id="IPR006665">
    <property type="entry name" value="OmpA-like"/>
</dbReference>
<keyword evidence="7 9" id="KW-0472">Membrane</keyword>
<dbReference type="InterPro" id="IPR006690">
    <property type="entry name" value="OMPA-like_CS"/>
</dbReference>
<dbReference type="PRINTS" id="PR01023">
    <property type="entry name" value="NAFLGMOTY"/>
</dbReference>
<keyword evidence="5" id="KW-0406">Ion transport</keyword>
<dbReference type="InterPro" id="IPR050330">
    <property type="entry name" value="Bact_OuterMem_StrucFunc"/>
</dbReference>
<evidence type="ECO:0000256" key="9">
    <source>
        <dbReference type="PROSITE-ProRule" id="PRU00473"/>
    </source>
</evidence>
<dbReference type="SUPFAM" id="SSF103647">
    <property type="entry name" value="TSP type-3 repeat"/>
    <property type="match status" value="1"/>
</dbReference>
<dbReference type="Gene3D" id="2.40.160.20">
    <property type="match status" value="1"/>
</dbReference>
<dbReference type="InterPro" id="IPR006664">
    <property type="entry name" value="OMP_bac"/>
</dbReference>
<evidence type="ECO:0000313" key="14">
    <source>
        <dbReference type="Proteomes" id="UP000282106"/>
    </source>
</evidence>
<dbReference type="Proteomes" id="UP000282106">
    <property type="component" value="Unassembled WGS sequence"/>
</dbReference>
<evidence type="ECO:0000256" key="11">
    <source>
        <dbReference type="SAM" id="SignalP"/>
    </source>
</evidence>
<evidence type="ECO:0000256" key="6">
    <source>
        <dbReference type="ARBA" id="ARBA00023114"/>
    </source>
</evidence>
<dbReference type="InterPro" id="IPR011250">
    <property type="entry name" value="OMP/PagP_B-barrel"/>
</dbReference>
<feature type="region of interest" description="Disordered" evidence="10">
    <location>
        <begin position="248"/>
        <end position="267"/>
    </location>
</feature>
<feature type="compositionally biased region" description="Low complexity" evidence="10">
    <location>
        <begin position="248"/>
        <end position="257"/>
    </location>
</feature>
<name>A0A3N0V8M2_9GAMM</name>
<dbReference type="RefSeq" id="WP_123212057.1">
    <property type="nucleotide sequence ID" value="NZ_RJVO01000005.1"/>
</dbReference>
<sequence>MRHLAVFAGLSLCAVVPAALAQEAAPVPIPPTAPEPAAAATEVVAEEVVATVETTPAEAATDPGHYFGVLGTLGKPDSGRDNNGADISHSFGAAFYYGYQWANQWGVEAQGFTEVLETGAARPVDWYRYGLNLDLVYAWGDRSRFTPFVLIGVGGNRNDVSPLDDGIDLFGNVGLGFVTGPVFKTNDVRVRGELRYVYDNFQAGYGDARLGLGIEVPIFGSKGVSAPAATVEAVKIVEVQTGLLDSDGDGVVDSQDQCPDTPAGSRVDGNGCPLPKVLKLHGVTFELEKARLRPDAKTILGDIVLLLKKYPDMKVEIAGHTDSTGSQAYNQKLSEERAAAVRAFLIESGIPEAQVSSRGYGELEPVADNASYEGRELNRRVELRILD</sequence>
<comment type="subcellular location">
    <subcellularLocation>
        <location evidence="1">Cell outer membrane</location>
        <topology evidence="1">Multi-pass membrane protein</topology>
    </subcellularLocation>
</comment>
<dbReference type="GO" id="GO:0009279">
    <property type="term" value="C:cell outer membrane"/>
    <property type="evidence" value="ECO:0007669"/>
    <property type="project" value="UniProtKB-SubCell"/>
</dbReference>
<accession>A0A3N0V8M2</accession>
<dbReference type="SUPFAM" id="SSF103088">
    <property type="entry name" value="OmpA-like"/>
    <property type="match status" value="1"/>
</dbReference>
<reference evidence="13 14" key="1">
    <citation type="submission" date="2018-10" db="EMBL/GenBank/DDBJ databases">
        <authorList>
            <person name="Chen W.-M."/>
        </authorList>
    </citation>
    <scope>NUCLEOTIDE SEQUENCE [LARGE SCALE GENOMIC DNA]</scope>
    <source>
        <strain evidence="13 14">THS-13</strain>
    </source>
</reference>
<evidence type="ECO:0000256" key="4">
    <source>
        <dbReference type="ARBA" id="ARBA00022692"/>
    </source>
</evidence>
<comment type="caution">
    <text evidence="13">The sequence shown here is derived from an EMBL/GenBank/DDBJ whole genome shotgun (WGS) entry which is preliminary data.</text>
</comment>
<dbReference type="InterPro" id="IPR036737">
    <property type="entry name" value="OmpA-like_sf"/>
</dbReference>
<dbReference type="PRINTS" id="PR01021">
    <property type="entry name" value="OMPADOMAIN"/>
</dbReference>
<dbReference type="InParanoid" id="A0A3N0V8M2"/>
<feature type="signal peptide" evidence="11">
    <location>
        <begin position="1"/>
        <end position="21"/>
    </location>
</feature>
<dbReference type="InterPro" id="IPR028974">
    <property type="entry name" value="TSP_type-3_rpt"/>
</dbReference>
<evidence type="ECO:0000256" key="8">
    <source>
        <dbReference type="ARBA" id="ARBA00023237"/>
    </source>
</evidence>
<organism evidence="13 14">
    <name type="scientific">Stagnimonas aquatica</name>
    <dbReference type="NCBI Taxonomy" id="2689987"/>
    <lineage>
        <taxon>Bacteria</taxon>
        <taxon>Pseudomonadati</taxon>
        <taxon>Pseudomonadota</taxon>
        <taxon>Gammaproteobacteria</taxon>
        <taxon>Nevskiales</taxon>
        <taxon>Nevskiaceae</taxon>
        <taxon>Stagnimonas</taxon>
    </lineage>
</organism>
<keyword evidence="8" id="KW-0998">Cell outer membrane</keyword>
<keyword evidence="11" id="KW-0732">Signal</keyword>
<dbReference type="PANTHER" id="PTHR30329">
    <property type="entry name" value="STATOR ELEMENT OF FLAGELLAR MOTOR COMPLEX"/>
    <property type="match status" value="1"/>
</dbReference>
<feature type="chain" id="PRO_5018256721" evidence="11">
    <location>
        <begin position="22"/>
        <end position="387"/>
    </location>
</feature>
<keyword evidence="14" id="KW-1185">Reference proteome</keyword>
<evidence type="ECO:0000256" key="1">
    <source>
        <dbReference type="ARBA" id="ARBA00004571"/>
    </source>
</evidence>
<dbReference type="Gene3D" id="3.30.1330.60">
    <property type="entry name" value="OmpA-like domain"/>
    <property type="match status" value="1"/>
</dbReference>
<dbReference type="GO" id="GO:0005509">
    <property type="term" value="F:calcium ion binding"/>
    <property type="evidence" value="ECO:0007669"/>
    <property type="project" value="InterPro"/>
</dbReference>
<dbReference type="GO" id="GO:0006811">
    <property type="term" value="P:monoatomic ion transport"/>
    <property type="evidence" value="ECO:0007669"/>
    <property type="project" value="UniProtKB-KW"/>
</dbReference>
<keyword evidence="6" id="KW-0626">Porin</keyword>
<dbReference type="EMBL" id="RJVO01000005">
    <property type="protein sequence ID" value="ROH89035.1"/>
    <property type="molecule type" value="Genomic_DNA"/>
</dbReference>
<evidence type="ECO:0000259" key="12">
    <source>
        <dbReference type="PROSITE" id="PS51123"/>
    </source>
</evidence>
<gene>
    <name evidence="13" type="ORF">ED208_11515</name>
</gene>
<dbReference type="PROSITE" id="PS51123">
    <property type="entry name" value="OMPA_2"/>
    <property type="match status" value="1"/>
</dbReference>
<dbReference type="CDD" id="cd07185">
    <property type="entry name" value="OmpA_C-like"/>
    <property type="match status" value="1"/>
</dbReference>
<dbReference type="PROSITE" id="PS01068">
    <property type="entry name" value="OMPA_1"/>
    <property type="match status" value="1"/>
</dbReference>
<evidence type="ECO:0000256" key="2">
    <source>
        <dbReference type="ARBA" id="ARBA00022448"/>
    </source>
</evidence>
<evidence type="ECO:0000256" key="10">
    <source>
        <dbReference type="SAM" id="MobiDB-lite"/>
    </source>
</evidence>
<proteinExistence type="predicted"/>
<evidence type="ECO:0000313" key="13">
    <source>
        <dbReference type="EMBL" id="ROH89035.1"/>
    </source>
</evidence>
<protein>
    <submittedName>
        <fullName evidence="13">OmpA family protein</fullName>
    </submittedName>
</protein>
<evidence type="ECO:0000256" key="7">
    <source>
        <dbReference type="ARBA" id="ARBA00023136"/>
    </source>
</evidence>
<dbReference type="AlphaFoldDB" id="A0A3N0V8M2"/>
<dbReference type="GO" id="GO:0015288">
    <property type="term" value="F:porin activity"/>
    <property type="evidence" value="ECO:0007669"/>
    <property type="project" value="UniProtKB-KW"/>
</dbReference>
<keyword evidence="2" id="KW-0813">Transport</keyword>
<dbReference type="PANTHER" id="PTHR30329:SF21">
    <property type="entry name" value="LIPOPROTEIN YIAD-RELATED"/>
    <property type="match status" value="1"/>
</dbReference>
<keyword evidence="4" id="KW-0812">Transmembrane</keyword>
<keyword evidence="3" id="KW-1134">Transmembrane beta strand</keyword>
<dbReference type="Pfam" id="PF00691">
    <property type="entry name" value="OmpA"/>
    <property type="match status" value="1"/>
</dbReference>
<evidence type="ECO:0000256" key="3">
    <source>
        <dbReference type="ARBA" id="ARBA00022452"/>
    </source>
</evidence>
<dbReference type="SUPFAM" id="SSF56925">
    <property type="entry name" value="OMPA-like"/>
    <property type="match status" value="1"/>
</dbReference>
<feature type="domain" description="OmpA-like" evidence="12">
    <location>
        <begin position="272"/>
        <end position="387"/>
    </location>
</feature>